<dbReference type="AlphaFoldDB" id="A0A7J2U0D3"/>
<organism evidence="2">
    <name type="scientific">Ignisphaera aggregans</name>
    <dbReference type="NCBI Taxonomy" id="334771"/>
    <lineage>
        <taxon>Archaea</taxon>
        <taxon>Thermoproteota</taxon>
        <taxon>Thermoprotei</taxon>
        <taxon>Desulfurococcales</taxon>
        <taxon>Desulfurococcaceae</taxon>
        <taxon>Ignisphaera</taxon>
    </lineage>
</organism>
<comment type="caution">
    <text evidence="2">The sequence shown here is derived from an EMBL/GenBank/DDBJ whole genome shotgun (WGS) entry which is preliminary data.</text>
</comment>
<keyword evidence="1" id="KW-0472">Membrane</keyword>
<gene>
    <name evidence="2" type="ORF">ENO26_01455</name>
</gene>
<evidence type="ECO:0000256" key="1">
    <source>
        <dbReference type="SAM" id="Phobius"/>
    </source>
</evidence>
<proteinExistence type="predicted"/>
<feature type="transmembrane region" description="Helical" evidence="1">
    <location>
        <begin position="70"/>
        <end position="90"/>
    </location>
</feature>
<sequence>MDIIDANAIVKTLFNTDSTTLVEVLTVFMLHFVFYSLITLIIILLLHLIAKVLNKSMQLRKGFHGFIRRFWDSVLIQSLLISLFLISITYNALFEFLVFMVMWLQLEIAYVSWRIEAGPHFVFDVSRCEDIEPSTEVCVETGNIYIHVRNVGRIPVHSMRLTRVLDNKMMSIKPEVWEKHIEHPIISLAPGEVKYVISMDQDILPNYLNKVFEICYSTPLQPHPLEECIYITLANIGTKIAVYQLDPSIIFNTPLIKLYRMWRDVAALPHIALMLRRASKIKGYQ</sequence>
<feature type="transmembrane region" description="Helical" evidence="1">
    <location>
        <begin position="28"/>
        <end position="49"/>
    </location>
</feature>
<dbReference type="EMBL" id="DSEU01000005">
    <property type="protein sequence ID" value="HEM66231.1"/>
    <property type="molecule type" value="Genomic_DNA"/>
</dbReference>
<keyword evidence="1" id="KW-1133">Transmembrane helix</keyword>
<accession>A0A7J2U0D3</accession>
<keyword evidence="1" id="KW-0812">Transmembrane</keyword>
<protein>
    <submittedName>
        <fullName evidence="2">Uncharacterized protein</fullName>
    </submittedName>
</protein>
<name>A0A7J2U0D3_9CREN</name>
<evidence type="ECO:0000313" key="2">
    <source>
        <dbReference type="EMBL" id="HEM66231.1"/>
    </source>
</evidence>
<reference evidence="2" key="1">
    <citation type="journal article" date="2020" name="mSystems">
        <title>Genome- and Community-Level Interaction Insights into Carbon Utilization and Element Cycling Functions of Hydrothermarchaeota in Hydrothermal Sediment.</title>
        <authorList>
            <person name="Zhou Z."/>
            <person name="Liu Y."/>
            <person name="Xu W."/>
            <person name="Pan J."/>
            <person name="Luo Z.H."/>
            <person name="Li M."/>
        </authorList>
    </citation>
    <scope>NUCLEOTIDE SEQUENCE [LARGE SCALE GENOMIC DNA]</scope>
    <source>
        <strain evidence="2">SpSt-125</strain>
    </source>
</reference>